<evidence type="ECO:0000313" key="11">
    <source>
        <dbReference type="EMBL" id="KAJ9616478.1"/>
    </source>
</evidence>
<dbReference type="PANTHER" id="PTHR44215">
    <property type="entry name" value="WD REPEAT-CONTAINING PROTEIN 75"/>
    <property type="match status" value="1"/>
</dbReference>
<dbReference type="GO" id="GO:2000234">
    <property type="term" value="P:positive regulation of rRNA processing"/>
    <property type="evidence" value="ECO:0007669"/>
    <property type="project" value="TreeGrafter"/>
</dbReference>
<dbReference type="PANTHER" id="PTHR44215:SF1">
    <property type="entry name" value="WD REPEAT-CONTAINING PROTEIN 75"/>
    <property type="match status" value="1"/>
</dbReference>
<feature type="compositionally biased region" description="Polar residues" evidence="9">
    <location>
        <begin position="171"/>
        <end position="190"/>
    </location>
</feature>
<keyword evidence="4 8" id="KW-0853">WD repeat</keyword>
<feature type="repeat" description="WD" evidence="8">
    <location>
        <begin position="521"/>
        <end position="562"/>
    </location>
</feature>
<feature type="domain" description="WD repeat-containing protein 75 second beta-propeller" evidence="10">
    <location>
        <begin position="680"/>
        <end position="842"/>
    </location>
</feature>
<comment type="subcellular location">
    <subcellularLocation>
        <location evidence="1">Nucleus</location>
        <location evidence="1">Nucleolus</location>
    </subcellularLocation>
</comment>
<accession>A0AA39CQQ1</accession>
<name>A0AA39CQQ1_9EURO</name>
<protein>
    <submittedName>
        <fullName evidence="11">NET1-associated nuclear protein 1</fullName>
    </submittedName>
</protein>
<dbReference type="AlphaFoldDB" id="A0AA39CQQ1"/>
<evidence type="ECO:0000256" key="9">
    <source>
        <dbReference type="SAM" id="MobiDB-lite"/>
    </source>
</evidence>
<dbReference type="InterPro" id="IPR015943">
    <property type="entry name" value="WD40/YVTN_repeat-like_dom_sf"/>
</dbReference>
<dbReference type="GO" id="GO:0006364">
    <property type="term" value="P:rRNA processing"/>
    <property type="evidence" value="ECO:0007669"/>
    <property type="project" value="UniProtKB-KW"/>
</dbReference>
<sequence>MSLSGKRDAAVAFDGSAEQSPHALKRQRHRKRTSLNPKDGDTPVPLPERTTQYHKTSQISQGSNSMQKDAGKAKSILPSSPTSIEPTPASNKPGKLTADQREKALSEKLEKQRAALQVVKQERQEKNKAYRAKKNKQSTPSKAHDKQVDEHVEAKSADNATSKRVRKTSKPAITNSIPSEQRVDGTSQKLQELPLQTKEDRSEDAMQIVHTRPGEKKKKSRATEVSATKPEEQLVVKRSRDKKKTSKTTNKPITKKDTAESGWKTSPIGGGMFIDQDPLLTDDGQHLILPTHSEVQIYSTKTSLLVRSLNVGSKSDLTSCALSISDRNRLYVANSKGRLSISDWVTGGTKSTIAIGKGVRQVLPLYSHGETETVLFLQDEGYGDRSIVAHHVNVSAGRSLNATTLLERPNLSPCIRSLAQGSVLVACANNKLILGHSQISSDGQSELAYTWREVTVPGHITSFDAQINSSKSKTSRQVPSLEVVVGLNDGVILHYEDILFKLIGKEKKNQKGSEEITARKLHWHRTAVNTVKWSRDRNYIISGGNETVLVIWQLDSNQRQYLPHLSTPILNLTVSAAGSSYALRLADNSVMILSTADLLPSTNITGLALGWAQQTSPTILFHPQTPHRLLAAIPSDATHNKPPTFLQIYDIDSSIQLTRQALTRNTITATNVAPTGQSVKEPRVTHMKISHDGKWLATVDEWTPNKQDIEAMYVTSDDKTLQGKATETSLRLWLWNDSSNSFEQVTRIDEPHRPGSNSVFDMSFSPSKLELATIGADASIRIWTPKARHRNGVTVRNSADEQLYTWTGSRTVDCSHDASNNQAASSATIAYAEDGSVLAASWSFPASLEPSALRPRFTHLIDPSTGAMVLSIPSLLTRGPARLLFHTRYLLALSSTLTILDTITLEQIPSPLKLDENFIPPNSSAPLFLARNKFDGTFAVGVGKSERPRAGKVFIFSLENNPVVDGEESGVQVKIVYQETFTRMLKGVLALTTGPGYVLIDERNQTRMLRRSGTAALPIANGAKRVETEEVTRSLDSIFGRQSRGSVQGDAPAIGSAPMRGLLTAPETDGYAADGGLSAVLNFVNSATAPSPTELFQRVVGVLARG</sequence>
<dbReference type="GO" id="GO:0032040">
    <property type="term" value="C:small-subunit processome"/>
    <property type="evidence" value="ECO:0007669"/>
    <property type="project" value="InterPro"/>
</dbReference>
<dbReference type="GO" id="GO:0003723">
    <property type="term" value="F:RNA binding"/>
    <property type="evidence" value="ECO:0007669"/>
    <property type="project" value="InterPro"/>
</dbReference>
<evidence type="ECO:0000256" key="3">
    <source>
        <dbReference type="ARBA" id="ARBA00022552"/>
    </source>
</evidence>
<evidence type="ECO:0000256" key="6">
    <source>
        <dbReference type="ARBA" id="ARBA00023163"/>
    </source>
</evidence>
<evidence type="ECO:0000256" key="4">
    <source>
        <dbReference type="ARBA" id="ARBA00022574"/>
    </source>
</evidence>
<proteinExistence type="predicted"/>
<feature type="compositionally biased region" description="Basic residues" evidence="9">
    <location>
        <begin position="237"/>
        <end position="246"/>
    </location>
</feature>
<keyword evidence="5" id="KW-0677">Repeat</keyword>
<dbReference type="SMART" id="SM00320">
    <property type="entry name" value="WD40"/>
    <property type="match status" value="3"/>
</dbReference>
<feature type="region of interest" description="Disordered" evidence="9">
    <location>
        <begin position="1"/>
        <end position="268"/>
    </location>
</feature>
<dbReference type="PROSITE" id="PS50082">
    <property type="entry name" value="WD_REPEATS_2"/>
    <property type="match status" value="2"/>
</dbReference>
<keyword evidence="12" id="KW-1185">Reference proteome</keyword>
<dbReference type="InterPro" id="IPR053826">
    <property type="entry name" value="WDR75"/>
</dbReference>
<comment type="caution">
    <text evidence="11">The sequence shown here is derived from an EMBL/GenBank/DDBJ whole genome shotgun (WGS) entry which is preliminary data.</text>
</comment>
<gene>
    <name evidence="11" type="primary">NAN1</name>
    <name evidence="11" type="ORF">H2200_000197</name>
</gene>
<evidence type="ECO:0000256" key="2">
    <source>
        <dbReference type="ARBA" id="ARBA00022517"/>
    </source>
</evidence>
<dbReference type="SUPFAM" id="SSF69322">
    <property type="entry name" value="Tricorn protease domain 2"/>
    <property type="match status" value="1"/>
</dbReference>
<dbReference type="SUPFAM" id="SSF50998">
    <property type="entry name" value="Quinoprotein alcohol dehydrogenase-like"/>
    <property type="match status" value="1"/>
</dbReference>
<evidence type="ECO:0000256" key="8">
    <source>
        <dbReference type="PROSITE-ProRule" id="PRU00221"/>
    </source>
</evidence>
<evidence type="ECO:0000256" key="7">
    <source>
        <dbReference type="ARBA" id="ARBA00023242"/>
    </source>
</evidence>
<organism evidence="11 12">
    <name type="scientific">Cladophialophora chaetospira</name>
    <dbReference type="NCBI Taxonomy" id="386627"/>
    <lineage>
        <taxon>Eukaryota</taxon>
        <taxon>Fungi</taxon>
        <taxon>Dikarya</taxon>
        <taxon>Ascomycota</taxon>
        <taxon>Pezizomycotina</taxon>
        <taxon>Eurotiomycetes</taxon>
        <taxon>Chaetothyriomycetidae</taxon>
        <taxon>Chaetothyriales</taxon>
        <taxon>Herpotrichiellaceae</taxon>
        <taxon>Cladophialophora</taxon>
    </lineage>
</organism>
<keyword evidence="3" id="KW-0698">rRNA processing</keyword>
<dbReference type="InterPro" id="IPR001680">
    <property type="entry name" value="WD40_rpt"/>
</dbReference>
<dbReference type="Gene3D" id="2.130.10.10">
    <property type="entry name" value="YVTN repeat-like/Quinoprotein amine dehydrogenase"/>
    <property type="match status" value="2"/>
</dbReference>
<keyword evidence="7" id="KW-0539">Nucleus</keyword>
<dbReference type="Proteomes" id="UP001172673">
    <property type="component" value="Unassembled WGS sequence"/>
</dbReference>
<evidence type="ECO:0000313" key="12">
    <source>
        <dbReference type="Proteomes" id="UP001172673"/>
    </source>
</evidence>
<feature type="compositionally biased region" description="Polar residues" evidence="9">
    <location>
        <begin position="49"/>
        <end position="67"/>
    </location>
</feature>
<dbReference type="Pfam" id="PF23869">
    <property type="entry name" value="Beta-prop_WDR75_1st"/>
    <property type="match status" value="1"/>
</dbReference>
<feature type="repeat" description="WD" evidence="8">
    <location>
        <begin position="752"/>
        <end position="783"/>
    </location>
</feature>
<keyword evidence="2" id="KW-0690">Ribosome biogenesis</keyword>
<dbReference type="GO" id="GO:0045943">
    <property type="term" value="P:positive regulation of transcription by RNA polymerase I"/>
    <property type="evidence" value="ECO:0007669"/>
    <property type="project" value="InterPro"/>
</dbReference>
<evidence type="ECO:0000259" key="10">
    <source>
        <dbReference type="Pfam" id="PF23769"/>
    </source>
</evidence>
<keyword evidence="6" id="KW-0804">Transcription</keyword>
<feature type="compositionally biased region" description="Basic residues" evidence="9">
    <location>
        <begin position="23"/>
        <end position="33"/>
    </location>
</feature>
<dbReference type="PROSITE" id="PS50294">
    <property type="entry name" value="WD_REPEATS_REGION"/>
    <property type="match status" value="1"/>
</dbReference>
<dbReference type="InterPro" id="IPR057644">
    <property type="entry name" value="Beta-prop_WDR75_2nd"/>
</dbReference>
<dbReference type="InterPro" id="IPR011047">
    <property type="entry name" value="Quinoprotein_ADH-like_sf"/>
</dbReference>
<dbReference type="EMBL" id="JAPDRK010000001">
    <property type="protein sequence ID" value="KAJ9616478.1"/>
    <property type="molecule type" value="Genomic_DNA"/>
</dbReference>
<dbReference type="Pfam" id="PF23769">
    <property type="entry name" value="Beta-prop_WDR75_2nd"/>
    <property type="match status" value="1"/>
</dbReference>
<evidence type="ECO:0000256" key="1">
    <source>
        <dbReference type="ARBA" id="ARBA00004604"/>
    </source>
</evidence>
<evidence type="ECO:0000256" key="5">
    <source>
        <dbReference type="ARBA" id="ARBA00022737"/>
    </source>
</evidence>
<feature type="compositionally biased region" description="Basic and acidic residues" evidence="9">
    <location>
        <begin position="98"/>
        <end position="113"/>
    </location>
</feature>
<feature type="compositionally biased region" description="Polar residues" evidence="9">
    <location>
        <begin position="77"/>
        <end position="90"/>
    </location>
</feature>
<reference evidence="11" key="1">
    <citation type="submission" date="2022-10" db="EMBL/GenBank/DDBJ databases">
        <title>Culturing micro-colonial fungi from biological soil crusts in the Mojave desert and describing Neophaeococcomyces mojavensis, and introducing the new genera and species Taxawa tesnikishii.</title>
        <authorList>
            <person name="Kurbessoian T."/>
            <person name="Stajich J.E."/>
        </authorList>
    </citation>
    <scope>NUCLEOTIDE SEQUENCE</scope>
    <source>
        <strain evidence="11">TK_41</strain>
    </source>
</reference>
<feature type="compositionally biased region" description="Basic and acidic residues" evidence="9">
    <location>
        <begin position="142"/>
        <end position="156"/>
    </location>
</feature>